<protein>
    <submittedName>
        <fullName evidence="1">Uncharacterized protein</fullName>
    </submittedName>
</protein>
<dbReference type="Proteomes" id="UP000092952">
    <property type="component" value="Chromosome"/>
</dbReference>
<organism evidence="1 2">
    <name type="scientific">Immundisolibacter cernigliae</name>
    <dbReference type="NCBI Taxonomy" id="1810504"/>
    <lineage>
        <taxon>Bacteria</taxon>
        <taxon>Pseudomonadati</taxon>
        <taxon>Pseudomonadota</taxon>
        <taxon>Gammaproteobacteria</taxon>
        <taxon>Immundisolibacterales</taxon>
        <taxon>Immundisolibacteraceae</taxon>
        <taxon>Immundisolibacter</taxon>
    </lineage>
</organism>
<gene>
    <name evidence="1" type="ORF">PG2T_03415</name>
</gene>
<sequence>MRRKVFELIAGHLGSLRIDSLIVEKAKTGPALRADEAFYPKMLGYLLRYVVEREVVNGVEELIVITDTIPVQKKRKAVEKAIKSVLAAMLPAGMRYRILHHASRSHYGLQVADYCNWAVFRKWQRGETEFYDQIKPALRSEFDIFRTGVTYYY</sequence>
<dbReference type="EMBL" id="CP014671">
    <property type="protein sequence ID" value="ANX05470.1"/>
    <property type="molecule type" value="Genomic_DNA"/>
</dbReference>
<accession>A0A1B1YXE5</accession>
<dbReference type="KEGG" id="gbi:PG2T_03415"/>
<evidence type="ECO:0000313" key="2">
    <source>
        <dbReference type="Proteomes" id="UP000092952"/>
    </source>
</evidence>
<dbReference type="AlphaFoldDB" id="A0A1B1YXE5"/>
<name>A0A1B1YXE5_9GAMM</name>
<dbReference type="InParanoid" id="A0A1B1YXE5"/>
<dbReference type="InterPro" id="IPR024524">
    <property type="entry name" value="DUF3800"/>
</dbReference>
<dbReference type="Pfam" id="PF12686">
    <property type="entry name" value="DUF3800"/>
    <property type="match status" value="1"/>
</dbReference>
<reference evidence="2" key="1">
    <citation type="submission" date="2016-03" db="EMBL/GenBank/DDBJ databases">
        <title>Complete genome sequence of Solimmundus cernigliae, representing a novel lineage of polycyclic aromatic hydrocarbon degraders within the Gammaproteobacteria.</title>
        <authorList>
            <person name="Singleton D.R."/>
            <person name="Dickey A.N."/>
            <person name="Scholl E.H."/>
            <person name="Wright F.A."/>
            <person name="Aitken M.D."/>
        </authorList>
    </citation>
    <scope>NUCLEOTIDE SEQUENCE [LARGE SCALE GENOMIC DNA]</scope>
    <source>
        <strain evidence="2">TR3.2</strain>
    </source>
</reference>
<keyword evidence="2" id="KW-1185">Reference proteome</keyword>
<dbReference type="STRING" id="1810504.PG2T_03415"/>
<proteinExistence type="predicted"/>
<evidence type="ECO:0000313" key="1">
    <source>
        <dbReference type="EMBL" id="ANX05470.1"/>
    </source>
</evidence>